<evidence type="ECO:0000313" key="11">
    <source>
        <dbReference type="EMBL" id="QXE93266.1"/>
    </source>
</evidence>
<feature type="transmembrane region" description="Helical" evidence="10">
    <location>
        <begin position="243"/>
        <end position="265"/>
    </location>
</feature>
<keyword evidence="9 10" id="KW-0807">Transducer</keyword>
<evidence type="ECO:0000256" key="6">
    <source>
        <dbReference type="ARBA" id="ARBA00022989"/>
    </source>
</evidence>
<dbReference type="GO" id="GO:0005886">
    <property type="term" value="C:plasma membrane"/>
    <property type="evidence" value="ECO:0007669"/>
    <property type="project" value="UniProtKB-SubCell"/>
</dbReference>
<feature type="transmembrane region" description="Helical" evidence="10">
    <location>
        <begin position="67"/>
        <end position="93"/>
    </location>
</feature>
<protein>
    <recommendedName>
        <fullName evidence="10">Odorant receptor</fullName>
    </recommendedName>
</protein>
<evidence type="ECO:0000256" key="9">
    <source>
        <dbReference type="ARBA" id="ARBA00023224"/>
    </source>
</evidence>
<keyword evidence="4 10" id="KW-0812">Transmembrane</keyword>
<keyword evidence="5 10" id="KW-0552">Olfaction</keyword>
<comment type="caution">
    <text evidence="10">Lacks conserved residue(s) required for the propagation of feature annotation.</text>
</comment>
<dbReference type="GO" id="GO:0007165">
    <property type="term" value="P:signal transduction"/>
    <property type="evidence" value="ECO:0007669"/>
    <property type="project" value="UniProtKB-KW"/>
</dbReference>
<feature type="transmembrane region" description="Helical" evidence="10">
    <location>
        <begin position="125"/>
        <end position="148"/>
    </location>
</feature>
<feature type="transmembrane region" description="Helical" evidence="10">
    <location>
        <begin position="160"/>
        <end position="184"/>
    </location>
</feature>
<evidence type="ECO:0000256" key="2">
    <source>
        <dbReference type="ARBA" id="ARBA00022475"/>
    </source>
</evidence>
<comment type="subcellular location">
    <subcellularLocation>
        <location evidence="1 10">Cell membrane</location>
        <topology evidence="1 10">Multi-pass membrane protein</topology>
    </subcellularLocation>
</comment>
<feature type="transmembrane region" description="Helical" evidence="10">
    <location>
        <begin position="38"/>
        <end position="61"/>
    </location>
</feature>
<dbReference type="GO" id="GO:0005549">
    <property type="term" value="F:odorant binding"/>
    <property type="evidence" value="ECO:0007669"/>
    <property type="project" value="InterPro"/>
</dbReference>
<keyword evidence="2" id="KW-1003">Cell membrane</keyword>
<keyword evidence="7 10" id="KW-0472">Membrane</keyword>
<dbReference type="EMBL" id="MW419405">
    <property type="protein sequence ID" value="QXE93266.1"/>
    <property type="molecule type" value="mRNA"/>
</dbReference>
<evidence type="ECO:0000256" key="5">
    <source>
        <dbReference type="ARBA" id="ARBA00022725"/>
    </source>
</evidence>
<proteinExistence type="evidence at transcript level"/>
<keyword evidence="3 10" id="KW-0716">Sensory transduction</keyword>
<evidence type="ECO:0000256" key="3">
    <source>
        <dbReference type="ARBA" id="ARBA00022606"/>
    </source>
</evidence>
<evidence type="ECO:0000256" key="8">
    <source>
        <dbReference type="ARBA" id="ARBA00023170"/>
    </source>
</evidence>
<reference evidence="11" key="1">
    <citation type="submission" date="2020-12" db="EMBL/GenBank/DDBJ databases">
        <authorList>
            <person name="Wen X."/>
        </authorList>
    </citation>
    <scope>NUCLEOTIDE SEQUENCE</scope>
</reference>
<organism evidence="11">
    <name type="scientific">Eucryptorrhynchus brandti</name>
    <name type="common">Snout weevil</name>
    <dbReference type="NCBI Taxonomy" id="436910"/>
    <lineage>
        <taxon>Eukaryota</taxon>
        <taxon>Metazoa</taxon>
        <taxon>Ecdysozoa</taxon>
        <taxon>Arthropoda</taxon>
        <taxon>Hexapoda</taxon>
        <taxon>Insecta</taxon>
        <taxon>Pterygota</taxon>
        <taxon>Neoptera</taxon>
        <taxon>Endopterygota</taxon>
        <taxon>Coleoptera</taxon>
        <taxon>Polyphaga</taxon>
        <taxon>Cucujiformia</taxon>
        <taxon>Curculionidae</taxon>
        <taxon>Cryptorhynchinae</taxon>
        <taxon>Eucryptorrhynchus</taxon>
    </lineage>
</organism>
<keyword evidence="8 10" id="KW-0675">Receptor</keyword>
<dbReference type="GO" id="GO:0004984">
    <property type="term" value="F:olfactory receptor activity"/>
    <property type="evidence" value="ECO:0007669"/>
    <property type="project" value="InterPro"/>
</dbReference>
<keyword evidence="6 10" id="KW-1133">Transmembrane helix</keyword>
<evidence type="ECO:0000256" key="7">
    <source>
        <dbReference type="ARBA" id="ARBA00023136"/>
    </source>
</evidence>
<dbReference type="PANTHER" id="PTHR21137:SF35">
    <property type="entry name" value="ODORANT RECEPTOR 19A-RELATED"/>
    <property type="match status" value="1"/>
</dbReference>
<dbReference type="InterPro" id="IPR004117">
    <property type="entry name" value="7tm6_olfct_rcpt"/>
</dbReference>
<evidence type="ECO:0000256" key="1">
    <source>
        <dbReference type="ARBA" id="ARBA00004651"/>
    </source>
</evidence>
<comment type="similarity">
    <text evidence="10">Belongs to the insect chemoreceptor superfamily. Heteromeric odorant receptor channel (TC 1.A.69) family.</text>
</comment>
<evidence type="ECO:0000256" key="4">
    <source>
        <dbReference type="ARBA" id="ARBA00022692"/>
    </source>
</evidence>
<dbReference type="PANTHER" id="PTHR21137">
    <property type="entry name" value="ODORANT RECEPTOR"/>
    <property type="match status" value="1"/>
</dbReference>
<accession>A0A8F4MZI6</accession>
<feature type="transmembrane region" description="Helical" evidence="10">
    <location>
        <begin position="271"/>
        <end position="293"/>
    </location>
</feature>
<dbReference type="AlphaFoldDB" id="A0A8F4MZI6"/>
<sequence>MVLDSVYEWAERLFWQGIRKGDILWFIDRDARVLTKNCLFLVLALAVTVYSSIEVACQLYMLTEKPALLHVLAFTPMFFQSTHVLACTVPLIVQRYDYKKIYADYQKMWPLSGVDQKGLEEMRSIFLKCLCTYVGYYFLCFLCIVSFIPVNGVDYERNLWPSLAGFFLINYEMHIMHMCILYNVQCIMLRRRLETIDQRHQQSPVLLLVDDDSYQEHVRRVLKECVKQDIKLKMFGNSLIRHFQWVMLFHAGNGILLLSVLYYMNIFLRGIFSPMGLLIFLFGANSMAFLYAVSSEIFREQVNLIRDAVFETKWYTFNVSNRKTILLLLTNLTRPRFLTAGGVFDVNYALFISIMHKCFNVMTVLNRMMPEGRQMLEN</sequence>
<dbReference type="Pfam" id="PF02949">
    <property type="entry name" value="7tm_6"/>
    <property type="match status" value="1"/>
</dbReference>
<evidence type="ECO:0000256" key="10">
    <source>
        <dbReference type="RuleBase" id="RU351113"/>
    </source>
</evidence>
<name>A0A8F4MZI6_EUCBR</name>